<feature type="transmembrane region" description="Helical" evidence="1">
    <location>
        <begin position="81"/>
        <end position="103"/>
    </location>
</feature>
<reference evidence="2 4" key="1">
    <citation type="submission" date="2016-10" db="EMBL/GenBank/DDBJ databases">
        <title>Genome sequence of Rothia aeria strain JCM11412.</title>
        <authorList>
            <person name="Nambu T."/>
        </authorList>
    </citation>
    <scope>NUCLEOTIDE SEQUENCE [LARGE SCALE GENOMIC DNA]</scope>
    <source>
        <strain evidence="2 4">JCM 11412</strain>
    </source>
</reference>
<evidence type="ECO:0000256" key="1">
    <source>
        <dbReference type="SAM" id="Phobius"/>
    </source>
</evidence>
<dbReference type="RefSeq" id="WP_006888276.1">
    <property type="nucleotide sequence ID" value="NZ_CAJPQC010000013.1"/>
</dbReference>
<gene>
    <name evidence="3" type="ORF">NCTC10207_00410</name>
    <name evidence="2" type="ORF">RA11412_0946</name>
</gene>
<feature type="transmembrane region" description="Helical" evidence="1">
    <location>
        <begin position="48"/>
        <end position="69"/>
    </location>
</feature>
<keyword evidence="1" id="KW-0472">Membrane</keyword>
<keyword evidence="1" id="KW-1133">Transmembrane helix</keyword>
<keyword evidence="1" id="KW-0812">Transmembrane</keyword>
<evidence type="ECO:0000313" key="5">
    <source>
        <dbReference type="Proteomes" id="UP000282386"/>
    </source>
</evidence>
<dbReference type="Proteomes" id="UP000282386">
    <property type="component" value="Chromosome"/>
</dbReference>
<dbReference type="Proteomes" id="UP000250241">
    <property type="component" value="Chromosome"/>
</dbReference>
<proteinExistence type="predicted"/>
<evidence type="ECO:0000313" key="4">
    <source>
        <dbReference type="Proteomes" id="UP000250241"/>
    </source>
</evidence>
<keyword evidence="4" id="KW-1185">Reference proteome</keyword>
<accession>A0A2Z5QXR1</accession>
<protein>
    <submittedName>
        <fullName evidence="2">Uncharacterized protein</fullName>
    </submittedName>
</protein>
<feature type="transmembrane region" description="Helical" evidence="1">
    <location>
        <begin position="110"/>
        <end position="131"/>
    </location>
</feature>
<feature type="transmembrane region" description="Helical" evidence="1">
    <location>
        <begin position="143"/>
        <end position="163"/>
    </location>
</feature>
<evidence type="ECO:0000313" key="2">
    <source>
        <dbReference type="EMBL" id="BAV87245.1"/>
    </source>
</evidence>
<name>A0A2Z5QXR1_9MICC</name>
<organism evidence="2 4">
    <name type="scientific">Rothia aeria</name>
    <dbReference type="NCBI Taxonomy" id="172042"/>
    <lineage>
        <taxon>Bacteria</taxon>
        <taxon>Bacillati</taxon>
        <taxon>Actinomycetota</taxon>
        <taxon>Actinomycetes</taxon>
        <taxon>Micrococcales</taxon>
        <taxon>Micrococcaceae</taxon>
        <taxon>Rothia</taxon>
    </lineage>
</organism>
<dbReference type="AlphaFoldDB" id="A0A2Z5QXR1"/>
<dbReference type="KEGG" id="raj:RA11412_0946"/>
<dbReference type="GeneID" id="93861471"/>
<sequence length="169" mass="17908">MSNSATQVRTAQIGGGRISDGPANLRASFSASKVSAGHRTTSPKILSVLYTARVIGLALPYVFTFAAVLGGDLYSQWAHVMFHPIGQFMLAYALAHVTANICFNFRRGGALVRTVNGVGAVLCVAVSPLWVNLIMSGANSPDALWALIGVPLEFAACIGYYVYTARRIG</sequence>
<evidence type="ECO:0000313" key="3">
    <source>
        <dbReference type="EMBL" id="VEI22335.1"/>
    </source>
</evidence>
<dbReference type="EMBL" id="LR134479">
    <property type="protein sequence ID" value="VEI22335.1"/>
    <property type="molecule type" value="Genomic_DNA"/>
</dbReference>
<dbReference type="EMBL" id="AP017895">
    <property type="protein sequence ID" value="BAV87245.1"/>
    <property type="molecule type" value="Genomic_DNA"/>
</dbReference>
<reference evidence="3 5" key="2">
    <citation type="submission" date="2018-12" db="EMBL/GenBank/DDBJ databases">
        <authorList>
            <consortium name="Pathogen Informatics"/>
        </authorList>
    </citation>
    <scope>NUCLEOTIDE SEQUENCE [LARGE SCALE GENOMIC DNA]</scope>
    <source>
        <strain evidence="3 5">NCTC10207</strain>
    </source>
</reference>